<keyword evidence="4" id="KW-1185">Reference proteome</keyword>
<dbReference type="AlphaFoldDB" id="D8QS65"/>
<evidence type="ECO:0000256" key="2">
    <source>
        <dbReference type="SAM" id="MobiDB-lite"/>
    </source>
</evidence>
<dbReference type="Gramene" id="EFJ37390">
    <property type="protein sequence ID" value="EFJ37390"/>
    <property type="gene ID" value="SELMODRAFT_403677"/>
</dbReference>
<dbReference type="Proteomes" id="UP000001514">
    <property type="component" value="Unassembled WGS sequence"/>
</dbReference>
<sequence length="426" mass="47333">MWSSGRARETKKRAVESKHSCNRRAARSTPPLQRKDFPSGDPSSSASQRPDDSSSTTALHSECAVVWSNAAYRSETIGSSSSSSERRPGLKGSWSSTAKNFSSAGKFAVNVGVIGAVSFGSLTSTRKVLSDDPAFREACSLATPATLQRGVERSFDECWIHGPDRNIEGELLETIVQAELEDENDRRLEEELQSGIAALSKKLADLQCEREEKKMALSDPLSKKSFAAENVSRKKPSNEKNFQQRVRILQKENVGGTRLARSNPEKSRDNVPREKKLVKSSDNTEKKGPTKSRQKEGVTKTQFVEAEKPVRLEEQLKTLRLSPRFWGKTFDWAKSLRSTKAPDRNAPSKKQATASRPVLGEKNRQVKVDATTDIRKGQMKENRNPQAPQGRCEKARSKPANYASKTAKVSRSEEESFSVFTAKLRD</sequence>
<protein>
    <submittedName>
        <fullName evidence="3">Uncharacterized protein</fullName>
    </submittedName>
</protein>
<dbReference type="EMBL" id="GL377566">
    <property type="protein sequence ID" value="EFJ37390.1"/>
    <property type="molecule type" value="Genomic_DNA"/>
</dbReference>
<feature type="coiled-coil region" evidence="1">
    <location>
        <begin position="189"/>
        <end position="216"/>
    </location>
</feature>
<proteinExistence type="predicted"/>
<dbReference type="KEGG" id="smo:SELMODRAFT_403677"/>
<gene>
    <name evidence="3" type="ORF">SELMODRAFT_403677</name>
</gene>
<dbReference type="InParanoid" id="D8QS65"/>
<feature type="compositionally biased region" description="Basic and acidic residues" evidence="2">
    <location>
        <begin position="359"/>
        <end position="383"/>
    </location>
</feature>
<organism evidence="4">
    <name type="scientific">Selaginella moellendorffii</name>
    <name type="common">Spikemoss</name>
    <dbReference type="NCBI Taxonomy" id="88036"/>
    <lineage>
        <taxon>Eukaryota</taxon>
        <taxon>Viridiplantae</taxon>
        <taxon>Streptophyta</taxon>
        <taxon>Embryophyta</taxon>
        <taxon>Tracheophyta</taxon>
        <taxon>Lycopodiopsida</taxon>
        <taxon>Selaginellales</taxon>
        <taxon>Selaginellaceae</taxon>
        <taxon>Selaginella</taxon>
    </lineage>
</organism>
<keyword evidence="1" id="KW-0175">Coiled coil</keyword>
<dbReference type="HOGENOM" id="CLU_644653_0_0_1"/>
<feature type="region of interest" description="Disordered" evidence="2">
    <location>
        <begin position="336"/>
        <end position="426"/>
    </location>
</feature>
<feature type="compositionally biased region" description="Basic and acidic residues" evidence="2">
    <location>
        <begin position="1"/>
        <end position="19"/>
    </location>
</feature>
<accession>D8QS65</accession>
<feature type="compositionally biased region" description="Basic and acidic residues" evidence="2">
    <location>
        <begin position="263"/>
        <end position="298"/>
    </location>
</feature>
<feature type="region of interest" description="Disordered" evidence="2">
    <location>
        <begin position="227"/>
        <end position="308"/>
    </location>
</feature>
<evidence type="ECO:0000313" key="4">
    <source>
        <dbReference type="Proteomes" id="UP000001514"/>
    </source>
</evidence>
<evidence type="ECO:0000313" key="3">
    <source>
        <dbReference type="EMBL" id="EFJ37390.1"/>
    </source>
</evidence>
<evidence type="ECO:0000256" key="1">
    <source>
        <dbReference type="SAM" id="Coils"/>
    </source>
</evidence>
<reference evidence="3 4" key="1">
    <citation type="journal article" date="2011" name="Science">
        <title>The Selaginella genome identifies genetic changes associated with the evolution of vascular plants.</title>
        <authorList>
            <person name="Banks J.A."/>
            <person name="Nishiyama T."/>
            <person name="Hasebe M."/>
            <person name="Bowman J.L."/>
            <person name="Gribskov M."/>
            <person name="dePamphilis C."/>
            <person name="Albert V.A."/>
            <person name="Aono N."/>
            <person name="Aoyama T."/>
            <person name="Ambrose B.A."/>
            <person name="Ashton N.W."/>
            <person name="Axtell M.J."/>
            <person name="Barker E."/>
            <person name="Barker M.S."/>
            <person name="Bennetzen J.L."/>
            <person name="Bonawitz N.D."/>
            <person name="Chapple C."/>
            <person name="Cheng C."/>
            <person name="Correa L.G."/>
            <person name="Dacre M."/>
            <person name="DeBarry J."/>
            <person name="Dreyer I."/>
            <person name="Elias M."/>
            <person name="Engstrom E.M."/>
            <person name="Estelle M."/>
            <person name="Feng L."/>
            <person name="Finet C."/>
            <person name="Floyd S.K."/>
            <person name="Frommer W.B."/>
            <person name="Fujita T."/>
            <person name="Gramzow L."/>
            <person name="Gutensohn M."/>
            <person name="Harholt J."/>
            <person name="Hattori M."/>
            <person name="Heyl A."/>
            <person name="Hirai T."/>
            <person name="Hiwatashi Y."/>
            <person name="Ishikawa M."/>
            <person name="Iwata M."/>
            <person name="Karol K.G."/>
            <person name="Koehler B."/>
            <person name="Kolukisaoglu U."/>
            <person name="Kubo M."/>
            <person name="Kurata T."/>
            <person name="Lalonde S."/>
            <person name="Li K."/>
            <person name="Li Y."/>
            <person name="Litt A."/>
            <person name="Lyons E."/>
            <person name="Manning G."/>
            <person name="Maruyama T."/>
            <person name="Michael T.P."/>
            <person name="Mikami K."/>
            <person name="Miyazaki S."/>
            <person name="Morinaga S."/>
            <person name="Murata T."/>
            <person name="Mueller-Roeber B."/>
            <person name="Nelson D.R."/>
            <person name="Obara M."/>
            <person name="Oguri Y."/>
            <person name="Olmstead R.G."/>
            <person name="Onodera N."/>
            <person name="Petersen B.L."/>
            <person name="Pils B."/>
            <person name="Prigge M."/>
            <person name="Rensing S.A."/>
            <person name="Riano-Pachon D.M."/>
            <person name="Roberts A.W."/>
            <person name="Sato Y."/>
            <person name="Scheller H.V."/>
            <person name="Schulz B."/>
            <person name="Schulz C."/>
            <person name="Shakirov E.V."/>
            <person name="Shibagaki N."/>
            <person name="Shinohara N."/>
            <person name="Shippen D.E."/>
            <person name="Soerensen I."/>
            <person name="Sotooka R."/>
            <person name="Sugimoto N."/>
            <person name="Sugita M."/>
            <person name="Sumikawa N."/>
            <person name="Tanurdzic M."/>
            <person name="Theissen G."/>
            <person name="Ulvskov P."/>
            <person name="Wakazuki S."/>
            <person name="Weng J.K."/>
            <person name="Willats W.W."/>
            <person name="Wipf D."/>
            <person name="Wolf P.G."/>
            <person name="Yang L."/>
            <person name="Zimmer A.D."/>
            <person name="Zhu Q."/>
            <person name="Mitros T."/>
            <person name="Hellsten U."/>
            <person name="Loque D."/>
            <person name="Otillar R."/>
            <person name="Salamov A."/>
            <person name="Schmutz J."/>
            <person name="Shapiro H."/>
            <person name="Lindquist E."/>
            <person name="Lucas S."/>
            <person name="Rokhsar D."/>
            <person name="Grigoriev I.V."/>
        </authorList>
    </citation>
    <scope>NUCLEOTIDE SEQUENCE [LARGE SCALE GENOMIC DNA]</scope>
</reference>
<name>D8QS65_SELML</name>
<feature type="region of interest" description="Disordered" evidence="2">
    <location>
        <begin position="1"/>
        <end position="58"/>
    </location>
</feature>